<comment type="caution">
    <text evidence="7">The sequence shown here is derived from an EMBL/GenBank/DDBJ whole genome shotgun (WGS) entry which is preliminary data.</text>
</comment>
<name>A0A235B9R1_9BACL</name>
<comment type="similarity">
    <text evidence="1 4">Belongs to the CRISPR-associated protein Cas6/Cse3/CasE family.</text>
</comment>
<feature type="active site" description="Proton acceptor" evidence="5">
    <location>
        <position position="41"/>
    </location>
</feature>
<dbReference type="GO" id="GO:0016788">
    <property type="term" value="F:hydrolase activity, acting on ester bonds"/>
    <property type="evidence" value="ECO:0007669"/>
    <property type="project" value="InterPro"/>
</dbReference>
<keyword evidence="2" id="KW-0694">RNA-binding</keyword>
<keyword evidence="8" id="KW-1185">Reference proteome</keyword>
<proteinExistence type="inferred from homology"/>
<dbReference type="Pfam" id="PF01881">
    <property type="entry name" value="Cas_Cas6_C"/>
    <property type="match status" value="1"/>
</dbReference>
<evidence type="ECO:0000256" key="4">
    <source>
        <dbReference type="PIRNR" id="PIRNR005054"/>
    </source>
</evidence>
<dbReference type="GO" id="GO:0051607">
    <property type="term" value="P:defense response to virus"/>
    <property type="evidence" value="ECO:0007669"/>
    <property type="project" value="UniProtKB-KW"/>
</dbReference>
<dbReference type="Gene3D" id="3.30.70.1900">
    <property type="match status" value="1"/>
</dbReference>
<dbReference type="Pfam" id="PF21350">
    <property type="entry name" value="Cas6_I-A"/>
    <property type="match status" value="1"/>
</dbReference>
<feature type="domain" description="CRISPR associated protein Cas6 C-terminal" evidence="6">
    <location>
        <begin position="134"/>
        <end position="254"/>
    </location>
</feature>
<dbReference type="InterPro" id="IPR045747">
    <property type="entry name" value="CRISPR-assoc_prot_Cas6_N_sf"/>
</dbReference>
<dbReference type="EMBL" id="NOWF01000002">
    <property type="protein sequence ID" value="OYD09001.1"/>
    <property type="molecule type" value="Genomic_DNA"/>
</dbReference>
<reference evidence="7 8" key="1">
    <citation type="submission" date="2017-07" db="EMBL/GenBank/DDBJ databases">
        <title>The genome sequence of Paludifilum halophilum highlights mechanisms for microbial adaptation to high salt environemnts.</title>
        <authorList>
            <person name="Belbahri L."/>
        </authorList>
    </citation>
    <scope>NUCLEOTIDE SEQUENCE [LARGE SCALE GENOMIC DNA]</scope>
    <source>
        <strain evidence="7 8">DSM 102817</strain>
    </source>
</reference>
<evidence type="ECO:0000313" key="7">
    <source>
        <dbReference type="EMBL" id="OYD09001.1"/>
    </source>
</evidence>
<dbReference type="CDD" id="cd21140">
    <property type="entry name" value="Cas6_I-like"/>
    <property type="match status" value="1"/>
</dbReference>
<comment type="function">
    <text evidence="4">CRISPR (clustered regularly interspaced short palindromic repeat), is an adaptive immune system that provides protection against mobile genetic elements (viruses, transposable elements and conjugative plasmids). CRISPR clusters contain sequences complementary to antecedent mobile elements and target invading nucleic acids. CRISPR clusters are transcribed and processed into CRISPR RNA (crRNA).</text>
</comment>
<dbReference type="InterPro" id="IPR010156">
    <property type="entry name" value="CRISPR-assoc_prot_Cas6"/>
</dbReference>
<dbReference type="PIRSF" id="PIRSF005054">
    <property type="entry name" value="PF1131"/>
    <property type="match status" value="1"/>
</dbReference>
<dbReference type="NCBIfam" id="TIGR01877">
    <property type="entry name" value="cas_cas6"/>
    <property type="match status" value="1"/>
</dbReference>
<evidence type="ECO:0000259" key="6">
    <source>
        <dbReference type="Pfam" id="PF01881"/>
    </source>
</evidence>
<feature type="active site" description="Proton donor" evidence="5">
    <location>
        <position position="53"/>
    </location>
</feature>
<sequence>MKNYQNEGESISMWLKLTLQSESPSFQLPIHYHYLVQAALYDMLDAEFADFLHNTGYVHGQRRFRLFTFSRIRGAYRILREQKRIRFTGPVTLSLHSPVSAFCRSIMDGIMRKESIRIGSANLRVVHMEGGQHEVSDRRLLVETLSPVTVYSTLFRPDGRKYTHYFHPRSKDFPELIQKNMLKKFDLVYQTPPSSPRLEIEPVGRHRERVAFYKGTVIKGYTGRFRLSADDRRLLTLALDAGIGVKGSQGFGCITPVESEGGRHSNV</sequence>
<dbReference type="PANTHER" id="PTHR36984:SF1">
    <property type="entry name" value="CRISPR-ASSOCIATED ENDORIBONUCLEASE CAS6 1"/>
    <property type="match status" value="1"/>
</dbReference>
<gene>
    <name evidence="7" type="primary">cas6</name>
    <name evidence="7" type="ORF">CHM34_04295</name>
</gene>
<dbReference type="AlphaFoldDB" id="A0A235B9R1"/>
<organism evidence="7 8">
    <name type="scientific">Paludifilum halophilum</name>
    <dbReference type="NCBI Taxonomy" id="1642702"/>
    <lineage>
        <taxon>Bacteria</taxon>
        <taxon>Bacillati</taxon>
        <taxon>Bacillota</taxon>
        <taxon>Bacilli</taxon>
        <taxon>Bacillales</taxon>
        <taxon>Thermoactinomycetaceae</taxon>
        <taxon>Paludifilum</taxon>
    </lineage>
</organism>
<evidence type="ECO:0000313" key="8">
    <source>
        <dbReference type="Proteomes" id="UP000215459"/>
    </source>
</evidence>
<protein>
    <recommendedName>
        <fullName evidence="4">CRISPR-associated endoribonuclease</fullName>
    </recommendedName>
</protein>
<evidence type="ECO:0000256" key="3">
    <source>
        <dbReference type="ARBA" id="ARBA00023118"/>
    </source>
</evidence>
<dbReference type="Proteomes" id="UP000215459">
    <property type="component" value="Unassembled WGS sequence"/>
</dbReference>
<dbReference type="InterPro" id="IPR049435">
    <property type="entry name" value="Cas_Cas6_C"/>
</dbReference>
<evidence type="ECO:0000256" key="1">
    <source>
        <dbReference type="ARBA" id="ARBA00005937"/>
    </source>
</evidence>
<dbReference type="PANTHER" id="PTHR36984">
    <property type="entry name" value="CRISPR-ASSOCIATED ENDORIBONUCLEASE CAS6 1"/>
    <property type="match status" value="1"/>
</dbReference>
<dbReference type="GO" id="GO:0003723">
    <property type="term" value="F:RNA binding"/>
    <property type="evidence" value="ECO:0007669"/>
    <property type="project" value="UniProtKB-KW"/>
</dbReference>
<evidence type="ECO:0000256" key="2">
    <source>
        <dbReference type="ARBA" id="ARBA00022884"/>
    </source>
</evidence>
<evidence type="ECO:0000256" key="5">
    <source>
        <dbReference type="PIRSR" id="PIRSR005054-50"/>
    </source>
</evidence>
<keyword evidence="3" id="KW-0051">Antiviral defense</keyword>
<accession>A0A235B9R1</accession>
<dbReference type="Gene3D" id="3.30.70.1890">
    <property type="match status" value="1"/>
</dbReference>